<name>A0ABR5IGK1_9ACTN</name>
<dbReference type="RefSeq" id="WP_049697930.1">
    <property type="nucleotide sequence ID" value="NZ_JAQDQF010000002.1"/>
</dbReference>
<organism evidence="1 2">
    <name type="scientific">Gordonia jacobaea</name>
    <dbReference type="NCBI Taxonomy" id="122202"/>
    <lineage>
        <taxon>Bacteria</taxon>
        <taxon>Bacillati</taxon>
        <taxon>Actinomycetota</taxon>
        <taxon>Actinomycetes</taxon>
        <taxon>Mycobacteriales</taxon>
        <taxon>Gordoniaceae</taxon>
        <taxon>Gordonia</taxon>
    </lineage>
</organism>
<dbReference type="EMBL" id="LDTZ01000014">
    <property type="protein sequence ID" value="KNA92721.1"/>
    <property type="molecule type" value="Genomic_DNA"/>
</dbReference>
<reference evidence="1 2" key="1">
    <citation type="submission" date="2015-05" db="EMBL/GenBank/DDBJ databases">
        <title>Draft genome sequence of the bacterium Gordonia jacobaea a new member of the Gordonia genus.</title>
        <authorList>
            <person name="Jimenez-Galisteo G."/>
            <person name="Dominguez A."/>
            <person name="Munoz E."/>
            <person name="Vinas M."/>
        </authorList>
    </citation>
    <scope>NUCLEOTIDE SEQUENCE [LARGE SCALE GENOMIC DNA]</scope>
    <source>
        <strain evidence="2">mv1</strain>
    </source>
</reference>
<comment type="caution">
    <text evidence="1">The sequence shown here is derived from an EMBL/GenBank/DDBJ whole genome shotgun (WGS) entry which is preliminary data.</text>
</comment>
<evidence type="ECO:0000313" key="2">
    <source>
        <dbReference type="Proteomes" id="UP000037247"/>
    </source>
</evidence>
<protein>
    <submittedName>
        <fullName evidence="1">Uncharacterized protein</fullName>
    </submittedName>
</protein>
<sequence length="260" mass="28183">MATMSDKELATALDRAVAIINPILDALASSDPLGIKASTFDDDSEDRSRLDKLRHVVAHGFDVADWPGTHGWSELSIKERGKWWVNRIGALNTIAVSYPGVFGAWAKALPLTSALGYANQAIVLVAIAREYGVTDRNDQVRLLASVLSDRELSSDAASNTDPFDDTSSGKKRRGWSVIGGLWEVAQILRKVNDELDRRPGPPKLLGMLGYIPVVGAPVTYVGERVALCHAVTDASKWIKNHPEAITVSQQQPDGSPRPHA</sequence>
<gene>
    <name evidence="1" type="ORF">ABW18_05500</name>
</gene>
<proteinExistence type="predicted"/>
<keyword evidence="2" id="KW-1185">Reference proteome</keyword>
<accession>A0ABR5IGK1</accession>
<evidence type="ECO:0000313" key="1">
    <source>
        <dbReference type="EMBL" id="KNA92721.1"/>
    </source>
</evidence>
<dbReference type="Proteomes" id="UP000037247">
    <property type="component" value="Unassembled WGS sequence"/>
</dbReference>